<keyword evidence="2" id="KW-0460">Magnesium</keyword>
<dbReference type="InterPro" id="IPR023214">
    <property type="entry name" value="HAD_sf"/>
</dbReference>
<dbReference type="InterPro" id="IPR036412">
    <property type="entry name" value="HAD-like_sf"/>
</dbReference>
<dbReference type="Gene3D" id="1.10.150.240">
    <property type="entry name" value="Putative phosphatase, domain 2"/>
    <property type="match status" value="1"/>
</dbReference>
<dbReference type="Gene3D" id="3.40.50.1000">
    <property type="entry name" value="HAD superfamily/HAD-like"/>
    <property type="match status" value="1"/>
</dbReference>
<evidence type="ECO:0000313" key="4">
    <source>
        <dbReference type="Proteomes" id="UP000600247"/>
    </source>
</evidence>
<evidence type="ECO:0000313" key="3">
    <source>
        <dbReference type="EMBL" id="GGG88323.1"/>
    </source>
</evidence>
<dbReference type="InterPro" id="IPR051400">
    <property type="entry name" value="HAD-like_hydrolase"/>
</dbReference>
<dbReference type="SFLD" id="SFLDG01129">
    <property type="entry name" value="C1.5:_HAD__Beta-PGM__Phosphata"/>
    <property type="match status" value="1"/>
</dbReference>
<dbReference type="Proteomes" id="UP000600247">
    <property type="component" value="Unassembled WGS sequence"/>
</dbReference>
<keyword evidence="1" id="KW-0378">Hydrolase</keyword>
<dbReference type="EMBL" id="BMHY01000019">
    <property type="protein sequence ID" value="GGG88323.1"/>
    <property type="molecule type" value="Genomic_DNA"/>
</dbReference>
<evidence type="ECO:0000256" key="1">
    <source>
        <dbReference type="ARBA" id="ARBA00022801"/>
    </source>
</evidence>
<organism evidence="3 4">
    <name type="scientific">Paenibacillus radicis</name>
    <name type="common">ex Gao et al. 2016</name>
    <dbReference type="NCBI Taxonomy" id="1737354"/>
    <lineage>
        <taxon>Bacteria</taxon>
        <taxon>Bacillati</taxon>
        <taxon>Bacillota</taxon>
        <taxon>Bacilli</taxon>
        <taxon>Bacillales</taxon>
        <taxon>Paenibacillaceae</taxon>
        <taxon>Paenibacillus</taxon>
    </lineage>
</organism>
<evidence type="ECO:0000256" key="2">
    <source>
        <dbReference type="ARBA" id="ARBA00022842"/>
    </source>
</evidence>
<dbReference type="SFLD" id="SFLDS00003">
    <property type="entry name" value="Haloacid_Dehalogenase"/>
    <property type="match status" value="1"/>
</dbReference>
<sequence>MKQHIFFDLDDTLIHCNKYFYLVIDQFVDALSTWFQGHEGVNAEAIRAKQIEIDIAGISVFGFKSEHFPQSFVDTYVHFSNTTGRKRSVKEQDFLWKLGLSVYEHDTEPYPNMLETLDSLAERGHELHLYTGGEIVIQRRKIEKMQLESYFGSRIYIRQYKNSEALEHILADGGFDRGHTWMIGNSIRTDVVPALTAGIHAIHMKTESEWHYNVVQIDVQPKGAFLTLDKLVEVPTAIEGYISRQT</sequence>
<dbReference type="SUPFAM" id="SSF56784">
    <property type="entry name" value="HAD-like"/>
    <property type="match status" value="1"/>
</dbReference>
<name>A0A917HRY6_9BACL</name>
<proteinExistence type="predicted"/>
<dbReference type="Pfam" id="PF00702">
    <property type="entry name" value="Hydrolase"/>
    <property type="match status" value="1"/>
</dbReference>
<protein>
    <submittedName>
        <fullName evidence="3">Haloacid dehalogenase</fullName>
    </submittedName>
</protein>
<dbReference type="RefSeq" id="WP_188892743.1">
    <property type="nucleotide sequence ID" value="NZ_BMHY01000019.1"/>
</dbReference>
<dbReference type="AlphaFoldDB" id="A0A917HRY6"/>
<dbReference type="GO" id="GO:0016787">
    <property type="term" value="F:hydrolase activity"/>
    <property type="evidence" value="ECO:0007669"/>
    <property type="project" value="UniProtKB-KW"/>
</dbReference>
<gene>
    <name evidence="3" type="ORF">GCM10010918_53520</name>
</gene>
<accession>A0A917HRY6</accession>
<dbReference type="InterPro" id="IPR023198">
    <property type="entry name" value="PGP-like_dom2"/>
</dbReference>
<keyword evidence="4" id="KW-1185">Reference proteome</keyword>
<dbReference type="PANTHER" id="PTHR46470">
    <property type="entry name" value="N-ACYLNEURAMINATE-9-PHOSPHATASE"/>
    <property type="match status" value="1"/>
</dbReference>
<comment type="caution">
    <text evidence="3">The sequence shown here is derived from an EMBL/GenBank/DDBJ whole genome shotgun (WGS) entry which is preliminary data.</text>
</comment>
<reference evidence="3 4" key="1">
    <citation type="journal article" date="2014" name="Int. J. Syst. Evol. Microbiol.">
        <title>Complete genome sequence of Corynebacterium casei LMG S-19264T (=DSM 44701T), isolated from a smear-ripened cheese.</title>
        <authorList>
            <consortium name="US DOE Joint Genome Institute (JGI-PGF)"/>
            <person name="Walter F."/>
            <person name="Albersmeier A."/>
            <person name="Kalinowski J."/>
            <person name="Ruckert C."/>
        </authorList>
    </citation>
    <scope>NUCLEOTIDE SEQUENCE [LARGE SCALE GENOMIC DNA]</scope>
    <source>
        <strain evidence="3 4">CGMCC 1.15286</strain>
    </source>
</reference>